<dbReference type="EMBL" id="JAMPLM010000002">
    <property type="protein sequence ID" value="MEP1057435.1"/>
    <property type="molecule type" value="Genomic_DNA"/>
</dbReference>
<evidence type="ECO:0000313" key="3">
    <source>
        <dbReference type="EMBL" id="MEP1057435.1"/>
    </source>
</evidence>
<keyword evidence="1" id="KW-0472">Membrane</keyword>
<proteinExistence type="predicted"/>
<protein>
    <submittedName>
        <fullName evidence="3">DUF4178 domain-containing protein</fullName>
    </submittedName>
</protein>
<name>A0ABV0KGE3_9CYAN</name>
<keyword evidence="1" id="KW-0812">Transmembrane</keyword>
<feature type="transmembrane region" description="Helical" evidence="1">
    <location>
        <begin position="206"/>
        <end position="223"/>
    </location>
</feature>
<sequence length="224" mass="25996">MTAGLTETQLRQLREGSRLKYHGVQWEIQDYSTYTDDNGYKTEEWLLRSSSGKEYYLMREIDPQHAQAQVHWYLAEELRYPTLIDPKTSRDRLTTIGGDMRSHVSPYPELQLFNRVYAFESQTEGDYESDGETRHRITWDYWDAAHLWNLALEAWSDGTLVVYSTREVQPSDFTEMQSSNRAALAPGQSFSSSLTSDNRKARSREFVIAWIITIVGFLLMISGI</sequence>
<accession>A0ABV0KGE3</accession>
<organism evidence="3 4">
    <name type="scientific">Stenomitos frigidus AS-A4</name>
    <dbReference type="NCBI Taxonomy" id="2933935"/>
    <lineage>
        <taxon>Bacteria</taxon>
        <taxon>Bacillati</taxon>
        <taxon>Cyanobacteriota</taxon>
        <taxon>Cyanophyceae</taxon>
        <taxon>Leptolyngbyales</taxon>
        <taxon>Leptolyngbyaceae</taxon>
        <taxon>Stenomitos</taxon>
    </lineage>
</organism>
<reference evidence="3 4" key="1">
    <citation type="submission" date="2022-04" db="EMBL/GenBank/DDBJ databases">
        <title>Positive selection, recombination, and allopatry shape intraspecific diversity of widespread and dominant cyanobacteria.</title>
        <authorList>
            <person name="Wei J."/>
            <person name="Shu W."/>
            <person name="Hu C."/>
        </authorList>
    </citation>
    <scope>NUCLEOTIDE SEQUENCE [LARGE SCALE GENOMIC DNA]</scope>
    <source>
        <strain evidence="3 4">AS-A4</strain>
    </source>
</reference>
<keyword evidence="1" id="KW-1133">Transmembrane helix</keyword>
<evidence type="ECO:0000259" key="2">
    <source>
        <dbReference type="Pfam" id="PF13785"/>
    </source>
</evidence>
<evidence type="ECO:0000256" key="1">
    <source>
        <dbReference type="SAM" id="Phobius"/>
    </source>
</evidence>
<dbReference type="InterPro" id="IPR025235">
    <property type="entry name" value="DUF4178"/>
</dbReference>
<evidence type="ECO:0000313" key="4">
    <source>
        <dbReference type="Proteomes" id="UP001476950"/>
    </source>
</evidence>
<dbReference type="Proteomes" id="UP001476950">
    <property type="component" value="Unassembled WGS sequence"/>
</dbReference>
<gene>
    <name evidence="3" type="ORF">NDI38_03235</name>
</gene>
<keyword evidence="4" id="KW-1185">Reference proteome</keyword>
<feature type="domain" description="DUF4178" evidence="2">
    <location>
        <begin position="16"/>
        <end position="170"/>
    </location>
</feature>
<dbReference type="RefSeq" id="WP_190450397.1">
    <property type="nucleotide sequence ID" value="NZ_JAMPLM010000002.1"/>
</dbReference>
<dbReference type="Pfam" id="PF13785">
    <property type="entry name" value="DUF4178"/>
    <property type="match status" value="1"/>
</dbReference>
<comment type="caution">
    <text evidence="3">The sequence shown here is derived from an EMBL/GenBank/DDBJ whole genome shotgun (WGS) entry which is preliminary data.</text>
</comment>